<feature type="chain" id="PRO_5004235357" description="TNase-like domain-containing protein" evidence="1">
    <location>
        <begin position="24"/>
        <end position="451"/>
    </location>
</feature>
<dbReference type="STRING" id="262723.MS53_0284"/>
<dbReference type="Gene3D" id="2.40.50.90">
    <property type="match status" value="1"/>
</dbReference>
<keyword evidence="4" id="KW-1185">Reference proteome</keyword>
<dbReference type="OrthoDB" id="398206at2"/>
<dbReference type="PROSITE" id="PS51257">
    <property type="entry name" value="PROKAR_LIPOPROTEIN"/>
    <property type="match status" value="1"/>
</dbReference>
<dbReference type="Proteomes" id="UP000000549">
    <property type="component" value="Chromosome"/>
</dbReference>
<proteinExistence type="predicted"/>
<sequence>MKKIKKIALVSPILILTSISAISCGNANTENNGQTTASFKTGSNSDINLTTSYNYQLVLPKSFQTQYLLRLNENYYKNNINKLTQDSIDFNSKVKSALESALESKFTNQNKTSFTGNITVEPTDYILIPKENIKNYPQVFNLKFNNDNFQLKYIGTNSSLELGNLGEKRSDGETVSINSVSNKLSIIYGLFYNNLPVNGFQNIFLSINKQNVVNPDLKTKLESITSVDTSKFQKVNIDWVKQEGNYFDAKIVSQQDGDTFTVQPVKATTASSIPLTTDQKIRIRLKGIDTPEKAVGKKSDSIVASPFEYDFAYMSTNFGKAALVDPNKTVRIAFTEGLDAFGRMVGDIFFGDDFQYSYSVEITRAGYTLPYGDDGWKAQLNNPNSYSSLVYQKISDAMYQAQNEKVGYYHYFKNFEDIQINIYRLKENSKWIIFTDEMLRGNKKIKHETIK</sequence>
<dbReference type="AlphaFoldDB" id="Q4A6C2"/>
<name>Q4A6C2_MYCS5</name>
<accession>Q4A6C2</accession>
<evidence type="ECO:0000313" key="3">
    <source>
        <dbReference type="EMBL" id="AAZ43699.2"/>
    </source>
</evidence>
<dbReference type="SMART" id="SM00318">
    <property type="entry name" value="SNc"/>
    <property type="match status" value="1"/>
</dbReference>
<keyword evidence="1" id="KW-0732">Signal</keyword>
<dbReference type="InterPro" id="IPR035437">
    <property type="entry name" value="SNase_OB-fold_sf"/>
</dbReference>
<gene>
    <name evidence="3" type="ordered locus">MS53_0284</name>
</gene>
<protein>
    <recommendedName>
        <fullName evidence="2">TNase-like domain-containing protein</fullName>
    </recommendedName>
</protein>
<organism evidence="3 4">
    <name type="scientific">Mycoplasmopsis synoviae (strain 53)</name>
    <name type="common">Mycoplasma synoviae</name>
    <dbReference type="NCBI Taxonomy" id="262723"/>
    <lineage>
        <taxon>Bacteria</taxon>
        <taxon>Bacillati</taxon>
        <taxon>Mycoplasmatota</taxon>
        <taxon>Mycoplasmoidales</taxon>
        <taxon>Metamycoplasmataceae</taxon>
        <taxon>Mycoplasmopsis</taxon>
    </lineage>
</organism>
<evidence type="ECO:0000256" key="1">
    <source>
        <dbReference type="SAM" id="SignalP"/>
    </source>
</evidence>
<dbReference type="SUPFAM" id="SSF50199">
    <property type="entry name" value="Staphylococcal nuclease"/>
    <property type="match status" value="1"/>
</dbReference>
<feature type="domain" description="TNase-like" evidence="2">
    <location>
        <begin position="245"/>
        <end position="411"/>
    </location>
</feature>
<dbReference type="HOGENOM" id="CLU_606661_0_0_14"/>
<evidence type="ECO:0000259" key="2">
    <source>
        <dbReference type="PROSITE" id="PS50830"/>
    </source>
</evidence>
<dbReference type="EMBL" id="AE017245">
    <property type="protein sequence ID" value="AAZ43699.2"/>
    <property type="molecule type" value="Genomic_DNA"/>
</dbReference>
<evidence type="ECO:0000313" key="4">
    <source>
        <dbReference type="Proteomes" id="UP000000549"/>
    </source>
</evidence>
<feature type="signal peptide" evidence="1">
    <location>
        <begin position="1"/>
        <end position="23"/>
    </location>
</feature>
<reference evidence="3 4" key="1">
    <citation type="journal article" date="2005" name="J. Bacteriol.">
        <title>Swine and poultry pathogens: the complete genome sequences of two strains of Mycoplasma hyopneumoniae and a strain of Mycoplasma synoviae.</title>
        <authorList>
            <person name="Vasconcelos A.T."/>
            <person name="Ferreira H.B."/>
            <person name="Bizarro C.V."/>
            <person name="Bonatto S.L."/>
            <person name="Carvalho M.O."/>
            <person name="Pinto P.M."/>
            <person name="Almeida D.F."/>
            <person name="Almeida L.G."/>
            <person name="Almeida R."/>
            <person name="Alves-Filho L."/>
            <person name="Assuncao E.N."/>
            <person name="Azevedo V.A."/>
            <person name="Bogo M.R."/>
            <person name="Brigido M.M."/>
            <person name="Brocchi M."/>
            <person name="Burity H.A."/>
            <person name="Camargo A.A."/>
            <person name="Camargo S.S."/>
            <person name="Carepo M.S."/>
            <person name="Carraro D.M."/>
            <person name="de Mattos Cascardo J.C."/>
            <person name="Castro L.A."/>
            <person name="Cavalcanti G."/>
            <person name="Chemale G."/>
            <person name="Collevatti R.G."/>
            <person name="Cunha C.W."/>
            <person name="Dallagiovanna B."/>
            <person name="Dambros B.P."/>
            <person name="Dellagostin O.A."/>
            <person name="Falcao C."/>
            <person name="Fantinatti-Garboggini F."/>
            <person name="Felipe M.S."/>
            <person name="Fiorentin L."/>
            <person name="Franco G.R."/>
            <person name="Freitas N.S."/>
            <person name="Frias D."/>
            <person name="Grangeiro T.B."/>
            <person name="Grisard E.C."/>
            <person name="Guimaraes C.T."/>
            <person name="Hungria M."/>
            <person name="Jardim S.N."/>
            <person name="Krieger M.A."/>
            <person name="Laurino J.P."/>
            <person name="Lima L.F."/>
            <person name="Lopes M.I."/>
            <person name="Loreto E.L."/>
            <person name="Madeira H.M."/>
            <person name="Manfio G.P."/>
            <person name="Maranhao A.Q."/>
            <person name="Martinkovics C.T."/>
            <person name="Medeiros S.R."/>
            <person name="Moreira M.A."/>
            <person name="Neiva M."/>
            <person name="Ramalho-Neto C.E."/>
            <person name="Nicolas M.F."/>
            <person name="Oliveira S.C."/>
            <person name="Paixao R.F."/>
            <person name="Pedrosa F.O."/>
            <person name="Pena S.D."/>
            <person name="Pereira M."/>
            <person name="Pereira-Ferrari L."/>
            <person name="Piffer I."/>
            <person name="Pinto L.S."/>
            <person name="Potrich D.P."/>
            <person name="Salim A.C."/>
            <person name="Santos F.R."/>
            <person name="Schmitt R."/>
            <person name="Schneider M.P."/>
            <person name="Schrank A."/>
            <person name="Schrank I.S."/>
            <person name="Schuck A.F."/>
            <person name="Seuanez H.N."/>
            <person name="Silva D.W."/>
            <person name="Silva R."/>
            <person name="Silva S.C."/>
            <person name="Soares C.M."/>
            <person name="Souza K.R."/>
            <person name="Souza R.C."/>
            <person name="Staats C.C."/>
            <person name="Steffens M.B."/>
            <person name="Teixeira S.M."/>
            <person name="Urmenyi T.P."/>
            <person name="Vainstein M.H."/>
            <person name="Zuccherato L.W."/>
            <person name="Simpson A.J."/>
            <person name="Zaha A."/>
        </authorList>
    </citation>
    <scope>NUCLEOTIDE SEQUENCE [LARGE SCALE GENOMIC DNA]</scope>
    <source>
        <strain evidence="3 4">53</strain>
    </source>
</reference>
<dbReference type="InterPro" id="IPR016071">
    <property type="entry name" value="Staphylococal_nuclease_OB-fold"/>
</dbReference>
<dbReference type="eggNOG" id="COG1525">
    <property type="taxonomic scope" value="Bacteria"/>
</dbReference>
<dbReference type="KEGG" id="msy:MS53_0284"/>
<dbReference type="RefSeq" id="WP_041351917.1">
    <property type="nucleotide sequence ID" value="NC_007294.1"/>
</dbReference>
<dbReference type="PROSITE" id="PS50830">
    <property type="entry name" value="TNASE_3"/>
    <property type="match status" value="1"/>
</dbReference>